<protein>
    <submittedName>
        <fullName evidence="1">Uncharacterized protein</fullName>
    </submittedName>
</protein>
<gene>
    <name evidence="1" type="ORF">Godav_028687</name>
</gene>
<evidence type="ECO:0000313" key="2">
    <source>
        <dbReference type="Proteomes" id="UP000593561"/>
    </source>
</evidence>
<sequence>MLCGWKIDEDLRLSLGSSSLG</sequence>
<name>A0A7J8S0A0_GOSDV</name>
<evidence type="ECO:0000313" key="1">
    <source>
        <dbReference type="EMBL" id="MBA0619527.1"/>
    </source>
</evidence>
<dbReference type="Proteomes" id="UP000593561">
    <property type="component" value="Unassembled WGS sequence"/>
</dbReference>
<proteinExistence type="predicted"/>
<dbReference type="AlphaFoldDB" id="A0A7J8S0A0"/>
<organism evidence="1 2">
    <name type="scientific">Gossypium davidsonii</name>
    <name type="common">Davidson's cotton</name>
    <name type="synonym">Gossypium klotzschianum subsp. davidsonii</name>
    <dbReference type="NCBI Taxonomy" id="34287"/>
    <lineage>
        <taxon>Eukaryota</taxon>
        <taxon>Viridiplantae</taxon>
        <taxon>Streptophyta</taxon>
        <taxon>Embryophyta</taxon>
        <taxon>Tracheophyta</taxon>
        <taxon>Spermatophyta</taxon>
        <taxon>Magnoliopsida</taxon>
        <taxon>eudicotyledons</taxon>
        <taxon>Gunneridae</taxon>
        <taxon>Pentapetalae</taxon>
        <taxon>rosids</taxon>
        <taxon>malvids</taxon>
        <taxon>Malvales</taxon>
        <taxon>Malvaceae</taxon>
        <taxon>Malvoideae</taxon>
        <taxon>Gossypium</taxon>
    </lineage>
</organism>
<accession>A0A7J8S0A0</accession>
<reference evidence="1 2" key="1">
    <citation type="journal article" date="2019" name="Genome Biol. Evol.">
        <title>Insights into the evolution of the New World diploid cottons (Gossypium, subgenus Houzingenia) based on genome sequencing.</title>
        <authorList>
            <person name="Grover C.E."/>
            <person name="Arick M.A. 2nd"/>
            <person name="Thrash A."/>
            <person name="Conover J.L."/>
            <person name="Sanders W.S."/>
            <person name="Peterson D.G."/>
            <person name="Frelichowski J.E."/>
            <person name="Scheffler J.A."/>
            <person name="Scheffler B.E."/>
            <person name="Wendel J.F."/>
        </authorList>
    </citation>
    <scope>NUCLEOTIDE SEQUENCE [LARGE SCALE GENOMIC DNA]</scope>
    <source>
        <strain evidence="1">27</strain>
        <tissue evidence="1">Leaf</tissue>
    </source>
</reference>
<comment type="caution">
    <text evidence="1">The sequence shown here is derived from an EMBL/GenBank/DDBJ whole genome shotgun (WGS) entry which is preliminary data.</text>
</comment>
<keyword evidence="2" id="KW-1185">Reference proteome</keyword>
<dbReference type="EMBL" id="JABFAC010000007">
    <property type="protein sequence ID" value="MBA0619527.1"/>
    <property type="molecule type" value="Genomic_DNA"/>
</dbReference>